<evidence type="ECO:0000313" key="3">
    <source>
        <dbReference type="Proteomes" id="UP000005237"/>
    </source>
</evidence>
<sequence>MENQENETTMREAGEVFIYMHRIFRASRNLRAHWYIDHLGKSISIQQVPSSTERQEDEYSAEMTVFGIIPEGGDGTEIVGDERFLVTVRTKCTYISRYYRIVFVLDLSPSVVVADDESNCTLVDRLIPSLRNALRSSVKSFIIPGTDQIFRPQVFTSVCIFSPFMKFEETFTLCQGVFVTESNVDQVIEQVNIKFVGILERLFTFSRPILEQWGKLKRRHKNNKFDSLCESESMSDENLRKTFSADEQEVVVGSPAPDPNIDDKYVGDNEQHDGNIMSMKRGIWAATEKHEDLVVISDSVCGMPDESALQKVLTQLRSYTVAFSFIQLQKKACTEPVFGHVGSSQLFHFMTLATFGTYLPRQKARPPARPLRIHRTSDGQLHVSRTVEHDDIIDESADNINPFHRALICWSFQNALNDNEYLLDTFAQINHDFLELQKSHVDRHRKFLTSYEATLNRMMYVRLREGFTLKSTVFIKNNTGVILTLRLAFRPLVFIDYIITSNWPVNKNVHQTVSVELVLEGPYNELKDLLTESNYLNPTRMNLIKSVIDGIIDADSLLLHIHSFDTKLSYYLIPPGVNNEYALFQSGESASQVLPQLCIVRPDGHKVRGFVNFWKKMLDVEDNSWQKWVHTQTERGLLNLIHVPFELFTTERILKFDCRYPLNAVLYTVKVRSSFCLTENQTYVTLVYEGNDPNEKPIYFFLRKVTCNGPVVTIKTAFLGGVTSRERRIAVSCLRQRLINVTYGTILNEEDLIKEARRYTYEANAEKQYMDPKKIYEKRFEPAVTVFRRPLERMVVRYTHVPADLTTIIRSEEKTNDLEEIRLLTLHNTLAKSLSCRRSVILLNTFQPGGAHIVRLLADFCQNVIMHKRMNYENFRPGWTQNNSISLLRQVYDSSGTSLEQFIMFPATTIQPDALNNPILKRKFKKDGKVISKKNLMPSKTAVETLAMVCEQWNEPEGGNPNDQLGNMSAEQRLLEDLRFVSVLFTLDKIIRFSGQCNETAALDRMRDTNNVTGKFFPYEDRCRCTNIYELTGLPKKTPMTSEEIARLLNAKSKSKKRSEKLKTEREKQLELEHLKKGPCEVPKPPTPGIFPIRYVPKKHDGEEDLLDELDQPYPHTPADLFNYERKDLIPTVTDIHADAVTKFVTVYSNLFSLTNLVLHAQRKYLPLPHFVLGSRDEDMPRCNKLQLNALHCQLSEVSDLTWVVDKTEMDIIWADLVKTVPEEERPQQTDLRVYVKALTARMIALMFVPVIQNFDPNSQLIPFFIMTIHETQIAHCFARNAFDEHNIVNLPMSDVQERWDSAARFGWTPNNRNVFPEEATTFTSFVRHFEDELLPRIRMRAMYEAAQERMKLNEDSLLDMAGEVDCLEFELTAIPNALRNVCKHLNAPGDGPPPDEICCKGSNIAHMFRKMLAKNFIKVDGTDNIFYLNSDTMVETKSKEKKKKRRRMRTRGSSGMMYVDGEESVSSLSEVAEELSQEDDEEGTATCSDTDSDSDDSTSTSENSTPRASPADSDSSEPEVPRGRGDSLTAPEGEYYEEYTGTNQPMFIQFNCTINCNGEYTSFPINFLPTCIHSLLERLPNPPTSAEAVRRTEIVLELFVVTTQTLKPTMDVNRINTRMMRMAKSRLRNPYEFERERRDSYRRELEDLEEDEQNSEDDEKNGDSLFELPKMERRVMKDLVKNVGVILELEKILTDSRAEIVDRDLLDSVKDYIDEACTTSGKLGHAETRYKPFLLVDNSPRKFLNLMNGRESGYLKLERCEKTNMFYCRTIHDQKVFRRMKDLEARQKRVVQSEEEEEEEDEGNDGSVSDFWIIVTVDLRLTTISVHFCQRFAHQHSAMLDQLWVGIRQELRILNQESLLDRMYIQRNCDRLIVPEYKKIQQFDERENYLRPLTNFSDSTSSESPLPPGSPQRIPLANSMNSINSSLNSIRRPSPVVPKEETSLLHTDLYYYFHEGYFACPLQKELWIPIPERIRTHSILQYKNPLTLAFEKMKLAVLEYRIQNRQNTFVYRDHERNQTIYFQIHMDRDQYEFSIKGSKSKLRKKQMETIEELLETKVCLTIFAINEPHSSVVQMIWDMLVEKIDTQLLGDIMRGYLANLEQSLFASEVAFLQPSNNLPQIRFFFSIPFIFQEFLSSFLFYIGQHIEVLPNISPAKVKDNGVFYNGAAFMKTPIVDQWDSKKKLSKKSMSKSRDDNIDQGVEAKEGFIEIFPIEDKEMENETPKVRNSSQFFRSQEPIAGELPKDYSLSSFFVYHVLPASGVINTGIALLEFRIVQPDGQLVTHFDQPSMNEQSHKNLVPNVLDDKATVYRDIIKSQKFSAPKSPVEKTMCGYLEVIAWTKGVVVEETIEKMMHELIERSMFDVITEFGYLNTTIVEEGVLNGTIAFANRNSDVFLPAQDSQSSEPRMMNKQGSAVSVTASVDTRHHQVGQNNLGEVRKSLAHGGSMDIGLQPSNSKSTVGRMPSIVKDIEHSLAREDISLRRQDYMNRKTAYSIIKWLDFVSSKQGETNSVVKHRIRFEFQHASLPALFEIRNRLEVSLGGLHESDIRERVYLCGLRKPSENDSYTGVSLRESNLSIFGMGSHDSRFEVLTTDPFHAMTEDCGVDESQSQEEYILVSCIRNVFDGYGENMIRPKTQVEEMKQMFRNHLHGKYNPLVQTHMYSPRQRIMMAYLKGDFMTIYFYNYHKNIHTEAVDCANKIVGFHNAKSRLLREIGLHKMGITHFSPFHTDPIHEYDYEVLIWTDPTTLISKEFPGDHKPPPSYMREPQCSNIFFRMYRQPDLQETMGRSKTLFRSECVKTMHFEQMLRWRSGLKSRIDFIQKITRAHFEMTKKNTTIFEQDLLLFIRPPKNSAKKLGPPPTHTSSTSSVRHRPQHFEDDVHTEDNGSVTDRTSKRASIYGESLKSQVIAESEIFKGKGEFVKKTELKLGLAAVKFHEIRTPFFLRSDWNANIPRRTGELFDEVIRESDIRLLLEEPLKEFQEIYEVQKAKANKQLMKRKYSEKNTDVTISNVTVKYMNVAENGPESEGEDDIQNRYECDEDVWTEDDSYSEDDDDDETSEGVSNLDGESSRSNSESRGNSISHAVGDEKFERTYGKVRRAWKPNPPASPAPFDSRHNSISSTTPASRPSESGPIEKMFSFTMNAASRLSRRLTRKTSTIEKESSIDKGEEALQDLGLTPSTEIGDTEDQATMETAISPIMYKHAEEFSRYFIRKYGFLQFHVEHLNRRSKSLNRYSTSSTLFHDLPYLVFYKAYDGGVIFADLKYELPEFVVSFHIYERAKWSSADYYMVEQMAALYRKESDEIQQAANQLKDSICFMTFNFDYHLRAVATYLESLSTHKPCVFGKMNAFHVIERLLDFYQLDLILSKNLVAMKYLRMTKEHSDELLSDISNSEYGNWKGIHIKLEQDSVAVKRYAGDPIEDAICKINETHLYKTNVPVTIIELTGILGDSAKMRSRVVPCIKMRVHMDDIGDGELWPPTEDRTFIAQFEGKQRRRMIENLSKYGAENVPTPWEDSCVRQTVREMLRN</sequence>
<evidence type="ECO:0000256" key="1">
    <source>
        <dbReference type="SAM" id="MobiDB-lite"/>
    </source>
</evidence>
<name>A0A8R1DM46_CAEJA</name>
<feature type="compositionally biased region" description="Basic residues" evidence="1">
    <location>
        <begin position="1440"/>
        <end position="1451"/>
    </location>
</feature>
<reference evidence="3" key="1">
    <citation type="submission" date="2010-08" db="EMBL/GenBank/DDBJ databases">
        <authorList>
            <consortium name="Caenorhabditis japonica Sequencing Consortium"/>
            <person name="Wilson R.K."/>
        </authorList>
    </citation>
    <scope>NUCLEOTIDE SEQUENCE [LARGE SCALE GENOMIC DNA]</scope>
    <source>
        <strain evidence="3">DF5081</strain>
    </source>
</reference>
<feature type="compositionally biased region" description="Acidic residues" evidence="1">
    <location>
        <begin position="1647"/>
        <end position="1661"/>
    </location>
</feature>
<feature type="compositionally biased region" description="Basic and acidic residues" evidence="1">
    <location>
        <begin position="2875"/>
        <end position="2885"/>
    </location>
</feature>
<evidence type="ECO:0000313" key="2">
    <source>
        <dbReference type="EnsemblMetazoa" id="CJA05855a.1"/>
    </source>
</evidence>
<feature type="compositionally biased region" description="Acidic residues" evidence="1">
    <location>
        <begin position="1472"/>
        <end position="1484"/>
    </location>
</feature>
<feature type="region of interest" description="Disordered" evidence="1">
    <location>
        <begin position="1640"/>
        <end position="1666"/>
    </location>
</feature>
<feature type="region of interest" description="Disordered" evidence="1">
    <location>
        <begin position="3046"/>
        <end position="3135"/>
    </location>
</feature>
<feature type="compositionally biased region" description="Acidic residues" evidence="1">
    <location>
        <begin position="3046"/>
        <end position="3060"/>
    </location>
</feature>
<feature type="compositionally biased region" description="Polar residues" evidence="1">
    <location>
        <begin position="1895"/>
        <end position="1905"/>
    </location>
</feature>
<feature type="compositionally biased region" description="Low complexity" evidence="1">
    <location>
        <begin position="3071"/>
        <end position="3081"/>
    </location>
</feature>
<feature type="compositionally biased region" description="Basic and acidic residues" evidence="1">
    <location>
        <begin position="3086"/>
        <end position="3095"/>
    </location>
</feature>
<proteinExistence type="predicted"/>
<reference evidence="2" key="2">
    <citation type="submission" date="2022-06" db="UniProtKB">
        <authorList>
            <consortium name="EnsemblMetazoa"/>
        </authorList>
    </citation>
    <scope>IDENTIFICATION</scope>
    <source>
        <strain evidence="2">DF5081</strain>
    </source>
</reference>
<protein>
    <recommendedName>
        <fullName evidence="4">Protein SZT2</fullName>
    </recommendedName>
</protein>
<keyword evidence="3" id="KW-1185">Reference proteome</keyword>
<feature type="region of interest" description="Disordered" evidence="1">
    <location>
        <begin position="1437"/>
        <end position="1532"/>
    </location>
</feature>
<evidence type="ECO:0008006" key="4">
    <source>
        <dbReference type="Google" id="ProtNLM"/>
    </source>
</evidence>
<dbReference type="EnsemblMetazoa" id="CJA05855a.1">
    <property type="protein sequence ID" value="CJA05855a.1"/>
    <property type="gene ID" value="WBGene00125059"/>
</dbReference>
<organism evidence="2 3">
    <name type="scientific">Caenorhabditis japonica</name>
    <dbReference type="NCBI Taxonomy" id="281687"/>
    <lineage>
        <taxon>Eukaryota</taxon>
        <taxon>Metazoa</taxon>
        <taxon>Ecdysozoa</taxon>
        <taxon>Nematoda</taxon>
        <taxon>Chromadorea</taxon>
        <taxon>Rhabditida</taxon>
        <taxon>Rhabditina</taxon>
        <taxon>Rhabditomorpha</taxon>
        <taxon>Rhabditoidea</taxon>
        <taxon>Rhabditidae</taxon>
        <taxon>Peloderinae</taxon>
        <taxon>Caenorhabditis</taxon>
    </lineage>
</organism>
<dbReference type="GO" id="GO:0005777">
    <property type="term" value="C:peroxisome"/>
    <property type="evidence" value="ECO:0007669"/>
    <property type="project" value="InterPro"/>
</dbReference>
<feature type="compositionally biased region" description="Polar residues" evidence="1">
    <location>
        <begin position="3118"/>
        <end position="3130"/>
    </location>
</feature>
<feature type="region of interest" description="Disordered" evidence="1">
    <location>
        <begin position="2851"/>
        <end position="2892"/>
    </location>
</feature>
<dbReference type="PANTHER" id="PTHR14918:SF3">
    <property type="entry name" value="KICSTOR COMPLEX PROTEIN SZT2"/>
    <property type="match status" value="1"/>
</dbReference>
<dbReference type="Proteomes" id="UP000005237">
    <property type="component" value="Unassembled WGS sequence"/>
</dbReference>
<accession>A0A8R1DM46</accession>
<dbReference type="InterPro" id="IPR033228">
    <property type="entry name" value="SZT2"/>
</dbReference>
<feature type="region of interest" description="Disordered" evidence="1">
    <location>
        <begin position="1895"/>
        <end position="1919"/>
    </location>
</feature>
<dbReference type="PANTHER" id="PTHR14918">
    <property type="entry name" value="KICSTOR COMPLEX PROTEIN SZT2"/>
    <property type="match status" value="1"/>
</dbReference>